<organism evidence="3 4">
    <name type="scientific">Coprinopsis marcescibilis</name>
    <name type="common">Agaric fungus</name>
    <name type="synonym">Psathyrella marcescibilis</name>
    <dbReference type="NCBI Taxonomy" id="230819"/>
    <lineage>
        <taxon>Eukaryota</taxon>
        <taxon>Fungi</taxon>
        <taxon>Dikarya</taxon>
        <taxon>Basidiomycota</taxon>
        <taxon>Agaricomycotina</taxon>
        <taxon>Agaricomycetes</taxon>
        <taxon>Agaricomycetidae</taxon>
        <taxon>Agaricales</taxon>
        <taxon>Agaricineae</taxon>
        <taxon>Psathyrellaceae</taxon>
        <taxon>Coprinopsis</taxon>
    </lineage>
</organism>
<dbReference type="EMBL" id="ML210412">
    <property type="protein sequence ID" value="TFK18314.1"/>
    <property type="molecule type" value="Genomic_DNA"/>
</dbReference>
<sequence length="210" mass="22599">MFIVSTNPIQIVSFRQVVNVLAQANMIVVSDVALSQATECPLNLEASSTIVSVLEKLGLKVKHTPSQTVIVDGVAPLSLKPQDPAKAPTVFNPNRDGVTPGSGSADGTEQPGHKFDTLNGFCCASCHVYNLFQNASDTWYSVTTGLKTGVFKGWDVVEPLVNGVKDNKYKKCKDLKEATEHFQDAKANGRVFTATKIIQTKVQEGTDGDD</sequence>
<evidence type="ECO:0000313" key="4">
    <source>
        <dbReference type="Proteomes" id="UP000307440"/>
    </source>
</evidence>
<dbReference type="InterPro" id="IPR037056">
    <property type="entry name" value="RNase_H1_N_sf"/>
</dbReference>
<accession>A0A5C3KE88</accession>
<evidence type="ECO:0000256" key="1">
    <source>
        <dbReference type="SAM" id="MobiDB-lite"/>
    </source>
</evidence>
<evidence type="ECO:0000259" key="2">
    <source>
        <dbReference type="Pfam" id="PF01693"/>
    </source>
</evidence>
<name>A0A5C3KE88_COPMA</name>
<dbReference type="SUPFAM" id="SSF55658">
    <property type="entry name" value="L9 N-domain-like"/>
    <property type="match status" value="1"/>
</dbReference>
<dbReference type="Pfam" id="PF01693">
    <property type="entry name" value="Cauli_VI"/>
    <property type="match status" value="1"/>
</dbReference>
<dbReference type="Gene3D" id="3.40.970.10">
    <property type="entry name" value="Ribonuclease H1, N-terminal domain"/>
    <property type="match status" value="1"/>
</dbReference>
<protein>
    <recommendedName>
        <fullName evidence="2">Ribonuclease H1 N-terminal domain-containing protein</fullName>
    </recommendedName>
</protein>
<feature type="domain" description="Ribonuclease H1 N-terminal" evidence="2">
    <location>
        <begin position="139"/>
        <end position="180"/>
    </location>
</feature>
<gene>
    <name evidence="3" type="ORF">FA15DRAFT_709973</name>
</gene>
<dbReference type="Proteomes" id="UP000307440">
    <property type="component" value="Unassembled WGS sequence"/>
</dbReference>
<proteinExistence type="predicted"/>
<dbReference type="AlphaFoldDB" id="A0A5C3KE88"/>
<dbReference type="OrthoDB" id="3270804at2759"/>
<feature type="region of interest" description="Disordered" evidence="1">
    <location>
        <begin position="82"/>
        <end position="110"/>
    </location>
</feature>
<dbReference type="STRING" id="230819.A0A5C3KE88"/>
<evidence type="ECO:0000313" key="3">
    <source>
        <dbReference type="EMBL" id="TFK18314.1"/>
    </source>
</evidence>
<dbReference type="InterPro" id="IPR011320">
    <property type="entry name" value="RNase_H1_N"/>
</dbReference>
<reference evidence="3 4" key="1">
    <citation type="journal article" date="2019" name="Nat. Ecol. Evol.">
        <title>Megaphylogeny resolves global patterns of mushroom evolution.</title>
        <authorList>
            <person name="Varga T."/>
            <person name="Krizsan K."/>
            <person name="Foldi C."/>
            <person name="Dima B."/>
            <person name="Sanchez-Garcia M."/>
            <person name="Sanchez-Ramirez S."/>
            <person name="Szollosi G.J."/>
            <person name="Szarkandi J.G."/>
            <person name="Papp V."/>
            <person name="Albert L."/>
            <person name="Andreopoulos W."/>
            <person name="Angelini C."/>
            <person name="Antonin V."/>
            <person name="Barry K.W."/>
            <person name="Bougher N.L."/>
            <person name="Buchanan P."/>
            <person name="Buyck B."/>
            <person name="Bense V."/>
            <person name="Catcheside P."/>
            <person name="Chovatia M."/>
            <person name="Cooper J."/>
            <person name="Damon W."/>
            <person name="Desjardin D."/>
            <person name="Finy P."/>
            <person name="Geml J."/>
            <person name="Haridas S."/>
            <person name="Hughes K."/>
            <person name="Justo A."/>
            <person name="Karasinski D."/>
            <person name="Kautmanova I."/>
            <person name="Kiss B."/>
            <person name="Kocsube S."/>
            <person name="Kotiranta H."/>
            <person name="LaButti K.M."/>
            <person name="Lechner B.E."/>
            <person name="Liimatainen K."/>
            <person name="Lipzen A."/>
            <person name="Lukacs Z."/>
            <person name="Mihaltcheva S."/>
            <person name="Morgado L.N."/>
            <person name="Niskanen T."/>
            <person name="Noordeloos M.E."/>
            <person name="Ohm R.A."/>
            <person name="Ortiz-Santana B."/>
            <person name="Ovrebo C."/>
            <person name="Racz N."/>
            <person name="Riley R."/>
            <person name="Savchenko A."/>
            <person name="Shiryaev A."/>
            <person name="Soop K."/>
            <person name="Spirin V."/>
            <person name="Szebenyi C."/>
            <person name="Tomsovsky M."/>
            <person name="Tulloss R.E."/>
            <person name="Uehling J."/>
            <person name="Grigoriev I.V."/>
            <person name="Vagvolgyi C."/>
            <person name="Papp T."/>
            <person name="Martin F.M."/>
            <person name="Miettinen O."/>
            <person name="Hibbett D.S."/>
            <person name="Nagy L.G."/>
        </authorList>
    </citation>
    <scope>NUCLEOTIDE SEQUENCE [LARGE SCALE GENOMIC DNA]</scope>
    <source>
        <strain evidence="3 4">CBS 121175</strain>
    </source>
</reference>
<keyword evidence="4" id="KW-1185">Reference proteome</keyword>
<dbReference type="InterPro" id="IPR009027">
    <property type="entry name" value="Ribosomal_bL9/RNase_H1_N"/>
</dbReference>